<dbReference type="HOGENOM" id="CLU_116272_1_0_5"/>
<organism evidence="8 9">
    <name type="scientific">Parvibaculum lavamentivorans (strain DS-1 / DSM 13023 / NCIMB 13966)</name>
    <dbReference type="NCBI Taxonomy" id="402881"/>
    <lineage>
        <taxon>Bacteria</taxon>
        <taxon>Pseudomonadati</taxon>
        <taxon>Pseudomonadota</taxon>
        <taxon>Alphaproteobacteria</taxon>
        <taxon>Hyphomicrobiales</taxon>
        <taxon>Parvibaculaceae</taxon>
        <taxon>Parvibaculum</taxon>
    </lineage>
</organism>
<comment type="subcellular location">
    <subcellularLocation>
        <location evidence="1">Cell membrane</location>
        <topology evidence="1">Multi-pass membrane protein</topology>
    </subcellularLocation>
</comment>
<dbReference type="STRING" id="402881.Plav_2885"/>
<evidence type="ECO:0000256" key="5">
    <source>
        <dbReference type="ARBA" id="ARBA00023136"/>
    </source>
</evidence>
<sequence>MTSYVKRAGFHRDGKNMSESNQVAPTGLSASESFQWPAGSFDGVIAARCLAFLADLLAVCILLVLATIAFGVLGILTFGLLWPGAALSPLIALAYFTFTLGGRHSATPGMRWQGIELRAWNGRRPGYLQAALQTILFYASVAIGTVLVLLVPFFNEQRRCLHDYLCGTVFVRRSV</sequence>
<keyword evidence="3 6" id="KW-0812">Transmembrane</keyword>
<protein>
    <submittedName>
        <fullName evidence="8">RDD domain containing protein</fullName>
    </submittedName>
</protein>
<dbReference type="PANTHER" id="PTHR36115:SF6">
    <property type="entry name" value="PROLINE-RICH ANTIGEN HOMOLOG"/>
    <property type="match status" value="1"/>
</dbReference>
<accession>A7HX59</accession>
<feature type="transmembrane region" description="Helical" evidence="6">
    <location>
        <begin position="127"/>
        <end position="154"/>
    </location>
</feature>
<evidence type="ECO:0000259" key="7">
    <source>
        <dbReference type="Pfam" id="PF06271"/>
    </source>
</evidence>
<proteinExistence type="predicted"/>
<dbReference type="InterPro" id="IPR051791">
    <property type="entry name" value="Pra-immunoreactive"/>
</dbReference>
<evidence type="ECO:0000256" key="1">
    <source>
        <dbReference type="ARBA" id="ARBA00004651"/>
    </source>
</evidence>
<name>A7HX59_PARL1</name>
<dbReference type="PANTHER" id="PTHR36115">
    <property type="entry name" value="PROLINE-RICH ANTIGEN HOMOLOG-RELATED"/>
    <property type="match status" value="1"/>
</dbReference>
<keyword evidence="4 6" id="KW-1133">Transmembrane helix</keyword>
<dbReference type="GO" id="GO:0005886">
    <property type="term" value="C:plasma membrane"/>
    <property type="evidence" value="ECO:0007669"/>
    <property type="project" value="UniProtKB-SubCell"/>
</dbReference>
<reference evidence="8 9" key="1">
    <citation type="journal article" date="2011" name="Stand. Genomic Sci.">
        <title>Complete genome sequence of Parvibaculum lavamentivorans type strain (DS-1(T)).</title>
        <authorList>
            <person name="Schleheck D."/>
            <person name="Weiss M."/>
            <person name="Pitluck S."/>
            <person name="Bruce D."/>
            <person name="Land M.L."/>
            <person name="Han S."/>
            <person name="Saunders E."/>
            <person name="Tapia R."/>
            <person name="Detter C."/>
            <person name="Brettin T."/>
            <person name="Han J."/>
            <person name="Woyke T."/>
            <person name="Goodwin L."/>
            <person name="Pennacchio L."/>
            <person name="Nolan M."/>
            <person name="Cook A.M."/>
            <person name="Kjelleberg S."/>
            <person name="Thomas T."/>
        </authorList>
    </citation>
    <scope>NUCLEOTIDE SEQUENCE [LARGE SCALE GENOMIC DNA]</scope>
    <source>
        <strain evidence="9">DS-1 / DSM 13023 / NCIMB 13966</strain>
    </source>
</reference>
<evidence type="ECO:0000256" key="2">
    <source>
        <dbReference type="ARBA" id="ARBA00022475"/>
    </source>
</evidence>
<keyword evidence="2" id="KW-1003">Cell membrane</keyword>
<evidence type="ECO:0000313" key="8">
    <source>
        <dbReference type="EMBL" id="ABS64492.1"/>
    </source>
</evidence>
<keyword evidence="5 6" id="KW-0472">Membrane</keyword>
<keyword evidence="9" id="KW-1185">Reference proteome</keyword>
<dbReference type="EMBL" id="CP000774">
    <property type="protein sequence ID" value="ABS64492.1"/>
    <property type="molecule type" value="Genomic_DNA"/>
</dbReference>
<dbReference type="InterPro" id="IPR010432">
    <property type="entry name" value="RDD"/>
</dbReference>
<dbReference type="KEGG" id="pla:Plav_2885"/>
<dbReference type="eggNOG" id="COG1714">
    <property type="taxonomic scope" value="Bacteria"/>
</dbReference>
<evidence type="ECO:0000256" key="6">
    <source>
        <dbReference type="SAM" id="Phobius"/>
    </source>
</evidence>
<feature type="transmembrane region" description="Helical" evidence="6">
    <location>
        <begin position="56"/>
        <end position="80"/>
    </location>
</feature>
<feature type="domain" description="RDD" evidence="7">
    <location>
        <begin position="46"/>
        <end position="167"/>
    </location>
</feature>
<feature type="transmembrane region" description="Helical" evidence="6">
    <location>
        <begin position="86"/>
        <end position="106"/>
    </location>
</feature>
<evidence type="ECO:0000313" key="9">
    <source>
        <dbReference type="Proteomes" id="UP000006377"/>
    </source>
</evidence>
<dbReference type="AlphaFoldDB" id="A7HX59"/>
<evidence type="ECO:0000256" key="4">
    <source>
        <dbReference type="ARBA" id="ARBA00022989"/>
    </source>
</evidence>
<dbReference type="Pfam" id="PF06271">
    <property type="entry name" value="RDD"/>
    <property type="match status" value="1"/>
</dbReference>
<evidence type="ECO:0000256" key="3">
    <source>
        <dbReference type="ARBA" id="ARBA00022692"/>
    </source>
</evidence>
<dbReference type="Proteomes" id="UP000006377">
    <property type="component" value="Chromosome"/>
</dbReference>
<gene>
    <name evidence="8" type="ordered locus">Plav_2885</name>
</gene>